<reference evidence="1 2" key="1">
    <citation type="submission" date="2020-03" db="EMBL/GenBank/DDBJ databases">
        <title>Soil Listeria distribution.</title>
        <authorList>
            <person name="Liao J."/>
            <person name="Wiedmann M."/>
        </authorList>
    </citation>
    <scope>NUCLEOTIDE SEQUENCE [LARGE SCALE GENOMIC DNA]</scope>
    <source>
        <strain evidence="1 2">FSL L7-1547</strain>
    </source>
</reference>
<dbReference type="Proteomes" id="UP000533953">
    <property type="component" value="Unassembled WGS sequence"/>
</dbReference>
<dbReference type="EMBL" id="JAASTX010000006">
    <property type="protein sequence ID" value="MBC1491379.1"/>
    <property type="molecule type" value="Genomic_DNA"/>
</dbReference>
<sequence>MTLTKEDLARSINSNIHGLSRLIETNYTLDYEEGDIITIENAESWTDGGQFTVESTQEYTYCFTIENSVPCHVVDYTNEEETDVLSAVDCEHEKEVLIAAGTKFKVAYVSNDDDFAEMGYYAIDLEYVEED</sequence>
<evidence type="ECO:0000313" key="1">
    <source>
        <dbReference type="EMBL" id="MBC1491379.1"/>
    </source>
</evidence>
<comment type="caution">
    <text evidence="1">The sequence shown here is derived from an EMBL/GenBank/DDBJ whole genome shotgun (WGS) entry which is preliminary data.</text>
</comment>
<dbReference type="RefSeq" id="WP_185417129.1">
    <property type="nucleotide sequence ID" value="NZ_JAASTX010000006.1"/>
</dbReference>
<proteinExistence type="predicted"/>
<organism evidence="1 2">
    <name type="scientific">Listeria booriae</name>
    <dbReference type="NCBI Taxonomy" id="1552123"/>
    <lineage>
        <taxon>Bacteria</taxon>
        <taxon>Bacillati</taxon>
        <taxon>Bacillota</taxon>
        <taxon>Bacilli</taxon>
        <taxon>Bacillales</taxon>
        <taxon>Listeriaceae</taxon>
        <taxon>Listeria</taxon>
    </lineage>
</organism>
<name>A0A7X0XBX8_9LIST</name>
<evidence type="ECO:0000313" key="2">
    <source>
        <dbReference type="Proteomes" id="UP000533953"/>
    </source>
</evidence>
<protein>
    <submittedName>
        <fullName evidence="1">Uncharacterized protein</fullName>
    </submittedName>
</protein>
<dbReference type="AlphaFoldDB" id="A0A7X0XBX8"/>
<gene>
    <name evidence="1" type="ORF">HCI99_06025</name>
</gene>
<accession>A0A7X0XBX8</accession>